<keyword evidence="1" id="KW-0812">Transmembrane</keyword>
<keyword evidence="1" id="KW-1133">Transmembrane helix</keyword>
<gene>
    <name evidence="2" type="ORF">BUZ14_14585</name>
</gene>
<dbReference type="Proteomes" id="UP000265541">
    <property type="component" value="Unassembled WGS sequence"/>
</dbReference>
<accession>A0A3A0V1V6</accession>
<dbReference type="AlphaFoldDB" id="A0A3A0V1V6"/>
<name>A0A3A0V1V6_STAGA</name>
<dbReference type="GeneID" id="3616565"/>
<dbReference type="RefSeq" id="WP_011303920.1">
    <property type="nucleotide sequence ID" value="NZ_QYJN01000170.1"/>
</dbReference>
<dbReference type="OrthoDB" id="9909161at2"/>
<evidence type="ECO:0000313" key="3">
    <source>
        <dbReference type="Proteomes" id="UP000265541"/>
    </source>
</evidence>
<protein>
    <submittedName>
        <fullName evidence="2">Uncharacterized protein</fullName>
    </submittedName>
</protein>
<feature type="transmembrane region" description="Helical" evidence="1">
    <location>
        <begin position="6"/>
        <end position="33"/>
    </location>
</feature>
<keyword evidence="1" id="KW-0472">Membrane</keyword>
<evidence type="ECO:0000313" key="2">
    <source>
        <dbReference type="EMBL" id="RIP27377.1"/>
    </source>
</evidence>
<reference evidence="2 3" key="1">
    <citation type="journal article" date="2016" name="Front. Microbiol.">
        <title>Comprehensive Phylogenetic Analysis of Bovine Non-aureus Staphylococci Species Based on Whole-Genome Sequencing.</title>
        <authorList>
            <person name="Naushad S."/>
            <person name="Barkema H.W."/>
            <person name="Luby C."/>
            <person name="Condas L.A."/>
            <person name="Nobrega D.B."/>
            <person name="Carson D.A."/>
            <person name="De Buck J."/>
        </authorList>
    </citation>
    <scope>NUCLEOTIDE SEQUENCE [LARGE SCALE GENOMIC DNA]</scope>
    <source>
        <strain evidence="2 3">SNUC 4781</strain>
    </source>
</reference>
<dbReference type="EMBL" id="QYJN01000170">
    <property type="protein sequence ID" value="RIP27377.1"/>
    <property type="molecule type" value="Genomic_DNA"/>
</dbReference>
<organism evidence="2 3">
    <name type="scientific">Staphylococcus gallinarum</name>
    <dbReference type="NCBI Taxonomy" id="1293"/>
    <lineage>
        <taxon>Bacteria</taxon>
        <taxon>Bacillati</taxon>
        <taxon>Bacillota</taxon>
        <taxon>Bacilli</taxon>
        <taxon>Bacillales</taxon>
        <taxon>Staphylococcaceae</taxon>
        <taxon>Staphylococcus</taxon>
    </lineage>
</organism>
<evidence type="ECO:0000256" key="1">
    <source>
        <dbReference type="SAM" id="Phobius"/>
    </source>
</evidence>
<proteinExistence type="predicted"/>
<comment type="caution">
    <text evidence="2">The sequence shown here is derived from an EMBL/GenBank/DDBJ whole genome shotgun (WGS) entry which is preliminary data.</text>
</comment>
<feature type="transmembrane region" description="Helical" evidence="1">
    <location>
        <begin position="54"/>
        <end position="71"/>
    </location>
</feature>
<sequence>MSILKMILYVALLVSFCILMFQSIYFVLVFWKLKNKKISEYDYEQYKQKYEKPTFINLGVLMAVTALFNLLE</sequence>